<organism evidence="2 3">
    <name type="scientific">Pseudomonas putida</name>
    <name type="common">Arthrobacter siderocapsulatus</name>
    <dbReference type="NCBI Taxonomy" id="303"/>
    <lineage>
        <taxon>Bacteria</taxon>
        <taxon>Pseudomonadati</taxon>
        <taxon>Pseudomonadota</taxon>
        <taxon>Gammaproteobacteria</taxon>
        <taxon>Pseudomonadales</taxon>
        <taxon>Pseudomonadaceae</taxon>
        <taxon>Pseudomonas</taxon>
    </lineage>
</organism>
<dbReference type="OrthoDB" id="7029996at2"/>
<evidence type="ECO:0000313" key="3">
    <source>
        <dbReference type="Proteomes" id="UP000250299"/>
    </source>
</evidence>
<accession>A0A2Z4RPC9</accession>
<gene>
    <name evidence="2" type="ORF">DKY63_24890</name>
</gene>
<name>A0A2Z4RPC9_PSEPU</name>
<protein>
    <submittedName>
        <fullName evidence="2">Uncharacterized protein</fullName>
    </submittedName>
</protein>
<sequence>MVVNDNAGSLVLRGALESIASRLAPTGSGEAFRRYRPAAEVFTARPQPPGKHGSPWRGPLRSTRRAPGPRPCDAGR</sequence>
<feature type="region of interest" description="Disordered" evidence="1">
    <location>
        <begin position="43"/>
        <end position="76"/>
    </location>
</feature>
<dbReference type="EMBL" id="CP029693">
    <property type="protein sequence ID" value="AWY42972.1"/>
    <property type="molecule type" value="Genomic_DNA"/>
</dbReference>
<proteinExistence type="predicted"/>
<dbReference type="Proteomes" id="UP000250299">
    <property type="component" value="Chromosome"/>
</dbReference>
<evidence type="ECO:0000313" key="2">
    <source>
        <dbReference type="EMBL" id="AWY42972.1"/>
    </source>
</evidence>
<reference evidence="2 3" key="1">
    <citation type="submission" date="2018-05" db="EMBL/GenBank/DDBJ databases">
        <title>Whole genome sequence of Pseudomonas putida JBC17.</title>
        <authorList>
            <person name="Lee Y.H."/>
            <person name="David K."/>
        </authorList>
    </citation>
    <scope>NUCLEOTIDE SEQUENCE [LARGE SCALE GENOMIC DNA]</scope>
    <source>
        <strain evidence="2 3">JBC17</strain>
    </source>
</reference>
<dbReference type="AlphaFoldDB" id="A0A2Z4RPC9"/>
<evidence type="ECO:0000256" key="1">
    <source>
        <dbReference type="SAM" id="MobiDB-lite"/>
    </source>
</evidence>